<evidence type="ECO:0000256" key="1">
    <source>
        <dbReference type="SAM" id="Phobius"/>
    </source>
</evidence>
<proteinExistence type="predicted"/>
<dbReference type="InterPro" id="IPR027409">
    <property type="entry name" value="GroEL-like_apical_dom_sf"/>
</dbReference>
<keyword evidence="1" id="KW-0812">Transmembrane</keyword>
<dbReference type="PANTHER" id="PTHR45748:SF7">
    <property type="entry name" value="1-PHOSPHATIDYLINOSITOL 3-PHOSPHATE 5-KINASE-RELATED"/>
    <property type="match status" value="1"/>
</dbReference>
<dbReference type="Proteomes" id="UP001281410">
    <property type="component" value="Unassembled WGS sequence"/>
</dbReference>
<dbReference type="SUPFAM" id="SSF52029">
    <property type="entry name" value="GroEL apical domain-like"/>
    <property type="match status" value="1"/>
</dbReference>
<sequence length="127" mass="14130">MSRGWRDGPGWICESKIIAFGRRCESMVAKGVVCKRKVAHRRMTSKLDKPHLLILGGALEYQRISNLLSSLILFYNRFCLLLFLLIFSRVLGSSLCVGNTFAPFVSLIELIGLHPCVGNGPFEDGNS</sequence>
<name>A0AAE0EA13_9ROSI</name>
<protein>
    <submittedName>
        <fullName evidence="2">Uncharacterized protein</fullName>
    </submittedName>
</protein>
<dbReference type="GO" id="GO:0000285">
    <property type="term" value="F:1-phosphatidylinositol-3-phosphate 5-kinase activity"/>
    <property type="evidence" value="ECO:0007669"/>
    <property type="project" value="TreeGrafter"/>
</dbReference>
<organism evidence="2 3">
    <name type="scientific">Dipteronia sinensis</name>
    <dbReference type="NCBI Taxonomy" id="43782"/>
    <lineage>
        <taxon>Eukaryota</taxon>
        <taxon>Viridiplantae</taxon>
        <taxon>Streptophyta</taxon>
        <taxon>Embryophyta</taxon>
        <taxon>Tracheophyta</taxon>
        <taxon>Spermatophyta</taxon>
        <taxon>Magnoliopsida</taxon>
        <taxon>eudicotyledons</taxon>
        <taxon>Gunneridae</taxon>
        <taxon>Pentapetalae</taxon>
        <taxon>rosids</taxon>
        <taxon>malvids</taxon>
        <taxon>Sapindales</taxon>
        <taxon>Sapindaceae</taxon>
        <taxon>Hippocastanoideae</taxon>
        <taxon>Acereae</taxon>
        <taxon>Dipteronia</taxon>
    </lineage>
</organism>
<comment type="caution">
    <text evidence="2">The sequence shown here is derived from an EMBL/GenBank/DDBJ whole genome shotgun (WGS) entry which is preliminary data.</text>
</comment>
<keyword evidence="3" id="KW-1185">Reference proteome</keyword>
<feature type="transmembrane region" description="Helical" evidence="1">
    <location>
        <begin position="67"/>
        <end position="87"/>
    </location>
</feature>
<keyword evidence="1" id="KW-0472">Membrane</keyword>
<dbReference type="GO" id="GO:0010008">
    <property type="term" value="C:endosome membrane"/>
    <property type="evidence" value="ECO:0007669"/>
    <property type="project" value="TreeGrafter"/>
</dbReference>
<evidence type="ECO:0000313" key="2">
    <source>
        <dbReference type="EMBL" id="KAK3220596.1"/>
    </source>
</evidence>
<dbReference type="PANTHER" id="PTHR45748">
    <property type="entry name" value="1-PHOSPHATIDYLINOSITOL 3-PHOSPHATE 5-KINASE-RELATED"/>
    <property type="match status" value="1"/>
</dbReference>
<dbReference type="GO" id="GO:0046854">
    <property type="term" value="P:phosphatidylinositol phosphate biosynthetic process"/>
    <property type="evidence" value="ECO:0007669"/>
    <property type="project" value="TreeGrafter"/>
</dbReference>
<gene>
    <name evidence="2" type="ORF">Dsin_014566</name>
</gene>
<accession>A0AAE0EA13</accession>
<dbReference type="EMBL" id="JANJYJ010000004">
    <property type="protein sequence ID" value="KAK3220596.1"/>
    <property type="molecule type" value="Genomic_DNA"/>
</dbReference>
<evidence type="ECO:0000313" key="3">
    <source>
        <dbReference type="Proteomes" id="UP001281410"/>
    </source>
</evidence>
<keyword evidence="1" id="KW-1133">Transmembrane helix</keyword>
<dbReference type="AlphaFoldDB" id="A0AAE0EA13"/>
<dbReference type="Gene3D" id="3.50.7.10">
    <property type="entry name" value="GroEL"/>
    <property type="match status" value="1"/>
</dbReference>
<reference evidence="2" key="1">
    <citation type="journal article" date="2023" name="Plant J.">
        <title>Genome sequences and population genomics provide insights into the demographic history, inbreeding, and mutation load of two 'living fossil' tree species of Dipteronia.</title>
        <authorList>
            <person name="Feng Y."/>
            <person name="Comes H.P."/>
            <person name="Chen J."/>
            <person name="Zhu S."/>
            <person name="Lu R."/>
            <person name="Zhang X."/>
            <person name="Li P."/>
            <person name="Qiu J."/>
            <person name="Olsen K.M."/>
            <person name="Qiu Y."/>
        </authorList>
    </citation>
    <scope>NUCLEOTIDE SEQUENCE</scope>
    <source>
        <strain evidence="2">NBL</strain>
    </source>
</reference>